<reference evidence="6" key="1">
    <citation type="submission" date="2014-07" db="EMBL/GenBank/DDBJ databases">
        <authorList>
            <person name="Santos-Garcia D."/>
        </authorList>
    </citation>
    <scope>NUCLEOTIDE SEQUENCE [LARGE SCALE GENOMIC DNA]</scope>
</reference>
<dbReference type="PRINTS" id="PR00681">
    <property type="entry name" value="RIBOSOMALS1"/>
</dbReference>
<name>A0A078KEY5_9GAMM</name>
<keyword evidence="3" id="KW-0687">Ribonucleoprotein</keyword>
<dbReference type="Pfam" id="PF00575">
    <property type="entry name" value="S1"/>
    <property type="match status" value="4"/>
</dbReference>
<dbReference type="Gene3D" id="2.40.50.140">
    <property type="entry name" value="Nucleic acid-binding proteins"/>
    <property type="match status" value="4"/>
</dbReference>
<dbReference type="InterPro" id="IPR012340">
    <property type="entry name" value="NA-bd_OB-fold"/>
</dbReference>
<dbReference type="PATRIC" id="fig|1495769.3.peg.323"/>
<dbReference type="InterPro" id="IPR035104">
    <property type="entry name" value="Ribosomal_protein_S1-like"/>
</dbReference>
<feature type="domain" description="S1 motif" evidence="4">
    <location>
        <begin position="21"/>
        <end position="87"/>
    </location>
</feature>
<feature type="domain" description="S1 motif" evidence="4">
    <location>
        <begin position="192"/>
        <end position="260"/>
    </location>
</feature>
<gene>
    <name evidence="5" type="primary">rpsA</name>
    <name evidence="5" type="ORF">CEM_362</name>
</gene>
<feature type="domain" description="S1 motif" evidence="4">
    <location>
        <begin position="364"/>
        <end position="433"/>
    </location>
</feature>
<keyword evidence="2 5" id="KW-0689">Ribosomal protein</keyword>
<dbReference type="SUPFAM" id="SSF50249">
    <property type="entry name" value="Nucleic acid-binding proteins"/>
    <property type="match status" value="6"/>
</dbReference>
<dbReference type="PANTHER" id="PTHR10724">
    <property type="entry name" value="30S RIBOSOMAL PROTEIN S1"/>
    <property type="match status" value="1"/>
</dbReference>
<dbReference type="HOGENOM" id="CLU_015805_2_1_6"/>
<feature type="domain" description="S1 motif" evidence="4">
    <location>
        <begin position="277"/>
        <end position="347"/>
    </location>
</feature>
<dbReference type="GO" id="GO:0003729">
    <property type="term" value="F:mRNA binding"/>
    <property type="evidence" value="ECO:0007669"/>
    <property type="project" value="TreeGrafter"/>
</dbReference>
<protein>
    <submittedName>
        <fullName evidence="5">30S ribosomal protein S1</fullName>
    </submittedName>
</protein>
<evidence type="ECO:0000256" key="1">
    <source>
        <dbReference type="ARBA" id="ARBA00006767"/>
    </source>
</evidence>
<dbReference type="PROSITE" id="PS50126">
    <property type="entry name" value="S1"/>
    <property type="match status" value="5"/>
</dbReference>
<dbReference type="CDD" id="cd05688">
    <property type="entry name" value="S1_RPS1_repeat_ec3"/>
    <property type="match status" value="1"/>
</dbReference>
<dbReference type="InterPro" id="IPR003029">
    <property type="entry name" value="S1_domain"/>
</dbReference>
<dbReference type="GO" id="GO:0006412">
    <property type="term" value="P:translation"/>
    <property type="evidence" value="ECO:0007669"/>
    <property type="project" value="TreeGrafter"/>
</dbReference>
<dbReference type="Proteomes" id="UP000032420">
    <property type="component" value="Chromosome I"/>
</dbReference>
<dbReference type="CDD" id="cd04465">
    <property type="entry name" value="S1_RPS1_repeat_ec2_hs2"/>
    <property type="match status" value="1"/>
</dbReference>
<organism evidence="5 6">
    <name type="scientific">Candidatus Johnevansia muelleri</name>
    <dbReference type="NCBI Taxonomy" id="1495769"/>
    <lineage>
        <taxon>Bacteria</taxon>
        <taxon>Pseudomonadati</taxon>
        <taxon>Pseudomonadota</taxon>
        <taxon>Gammaproteobacteria</taxon>
        <taxon>Candidatus Johnevansiales</taxon>
        <taxon>Candidatus Johnevansiaceae</taxon>
        <taxon>Candidatus Johnevansia</taxon>
    </lineage>
</organism>
<sequence>MKYYFYKLFKKSLKKNNLTNGTLIKGVIINITNNYVIVNAYLKSEGKIPLTQFKDEKENFKLDIGKQINVTIENLENGLGETLLSREKAKHIEAWNDLKSAYYTGEIIKGMISHKVKGGFTVDLYFIRAFLPGSLLDIRPLQNISHLENKELNFKVIKIDNIRNNAVVSRRAVLEIEKNLIRDKLFSNMLEGQILKGFIKNITKYGAFIDLGGVDGLLHITDILWKHIKHPSEVLIIGDEIFVKILKFDRDRHRVYLGLKQLIFNPWFQITNKYKQGSITYVKIINITNYGCFGELKKGVEGLIHFSNIKIKKKYINFLKLFKLNDIVQVLIINLDEKRHRISFGLKLKLFNPWLKFISTYKIGDCVLGYIKSLTDFGIFIALNNSIDGLIHISDISWFKPIEIMKTYKKGFEIKSMIIFIDFKKERIYLGLKQIDIDPISFYLSNIDKTTVVTGYIKEINKKEIIVELAKNVIGTIKTFYYKNLKNKYLHINDKILANVINFNSLLNIINLCFFNPKKNIKQKKTNKLKLFFENKI</sequence>
<dbReference type="KEGG" id="eme:CEM_362"/>
<evidence type="ECO:0000256" key="2">
    <source>
        <dbReference type="ARBA" id="ARBA00022980"/>
    </source>
</evidence>
<dbReference type="GO" id="GO:0003735">
    <property type="term" value="F:structural constituent of ribosome"/>
    <property type="evidence" value="ECO:0007669"/>
    <property type="project" value="TreeGrafter"/>
</dbReference>
<dbReference type="EMBL" id="LM655252">
    <property type="protein sequence ID" value="CDZ16602.1"/>
    <property type="molecule type" value="Genomic_DNA"/>
</dbReference>
<proteinExistence type="inferred from homology"/>
<evidence type="ECO:0000256" key="3">
    <source>
        <dbReference type="ARBA" id="ARBA00023274"/>
    </source>
</evidence>
<comment type="similarity">
    <text evidence="1">Belongs to the bacterial ribosomal protein bS1 family.</text>
</comment>
<dbReference type="STRING" id="1495769.CEM_362"/>
<feature type="domain" description="S1 motif" evidence="4">
    <location>
        <begin position="105"/>
        <end position="171"/>
    </location>
</feature>
<evidence type="ECO:0000313" key="6">
    <source>
        <dbReference type="Proteomes" id="UP000032420"/>
    </source>
</evidence>
<accession>A0A078KEY5</accession>
<dbReference type="OrthoDB" id="9804077at2"/>
<dbReference type="InterPro" id="IPR050437">
    <property type="entry name" value="Ribos_protein_bS1-like"/>
</dbReference>
<dbReference type="SMART" id="SM00316">
    <property type="entry name" value="S1"/>
    <property type="match status" value="6"/>
</dbReference>
<evidence type="ECO:0000259" key="4">
    <source>
        <dbReference type="PROSITE" id="PS50126"/>
    </source>
</evidence>
<dbReference type="PANTHER" id="PTHR10724:SF7">
    <property type="entry name" value="SMALL RIBOSOMAL SUBUNIT PROTEIN BS1C"/>
    <property type="match status" value="1"/>
</dbReference>
<dbReference type="AlphaFoldDB" id="A0A078KEY5"/>
<keyword evidence="6" id="KW-1185">Reference proteome</keyword>
<dbReference type="GO" id="GO:0022627">
    <property type="term" value="C:cytosolic small ribosomal subunit"/>
    <property type="evidence" value="ECO:0007669"/>
    <property type="project" value="TreeGrafter"/>
</dbReference>
<evidence type="ECO:0000313" key="5">
    <source>
        <dbReference type="EMBL" id="CDZ16602.1"/>
    </source>
</evidence>